<keyword evidence="3" id="KW-0732">Signal</keyword>
<feature type="compositionally biased region" description="Polar residues" evidence="2">
    <location>
        <begin position="50"/>
        <end position="62"/>
    </location>
</feature>
<feature type="compositionally biased region" description="Polar residues" evidence="2">
    <location>
        <begin position="353"/>
        <end position="372"/>
    </location>
</feature>
<dbReference type="SMART" id="SM00254">
    <property type="entry name" value="ShKT"/>
    <property type="match status" value="2"/>
</dbReference>
<comment type="caution">
    <text evidence="1">Lacks conserved residue(s) required for the propagation of feature annotation.</text>
</comment>
<feature type="region of interest" description="Disordered" evidence="2">
    <location>
        <begin position="181"/>
        <end position="210"/>
    </location>
</feature>
<dbReference type="EMBL" id="JYDS01000052">
    <property type="protein sequence ID" value="KRZ28894.1"/>
    <property type="molecule type" value="Genomic_DNA"/>
</dbReference>
<feature type="compositionally biased region" description="Polar residues" evidence="2">
    <location>
        <begin position="397"/>
        <end position="413"/>
    </location>
</feature>
<dbReference type="AlphaFoldDB" id="A0A0V1J1N8"/>
<organism evidence="5 6">
    <name type="scientific">Trichinella pseudospiralis</name>
    <name type="common">Parasitic roundworm</name>
    <dbReference type="NCBI Taxonomy" id="6337"/>
    <lineage>
        <taxon>Eukaryota</taxon>
        <taxon>Metazoa</taxon>
        <taxon>Ecdysozoa</taxon>
        <taxon>Nematoda</taxon>
        <taxon>Enoplea</taxon>
        <taxon>Dorylaimia</taxon>
        <taxon>Trichinellida</taxon>
        <taxon>Trichinellidae</taxon>
        <taxon>Trichinella</taxon>
    </lineage>
</organism>
<feature type="domain" description="ShKT" evidence="4">
    <location>
        <begin position="753"/>
        <end position="788"/>
    </location>
</feature>
<evidence type="ECO:0000259" key="4">
    <source>
        <dbReference type="PROSITE" id="PS51670"/>
    </source>
</evidence>
<dbReference type="InterPro" id="IPR003582">
    <property type="entry name" value="ShKT_dom"/>
</dbReference>
<feature type="region of interest" description="Disordered" evidence="2">
    <location>
        <begin position="43"/>
        <end position="64"/>
    </location>
</feature>
<feature type="signal peptide" evidence="3">
    <location>
        <begin position="1"/>
        <end position="23"/>
    </location>
</feature>
<feature type="compositionally biased region" description="Acidic residues" evidence="2">
    <location>
        <begin position="133"/>
        <end position="146"/>
    </location>
</feature>
<evidence type="ECO:0000256" key="1">
    <source>
        <dbReference type="PROSITE-ProRule" id="PRU01005"/>
    </source>
</evidence>
<evidence type="ECO:0000313" key="5">
    <source>
        <dbReference type="EMBL" id="KRZ28894.1"/>
    </source>
</evidence>
<feature type="compositionally biased region" description="Polar residues" evidence="2">
    <location>
        <begin position="157"/>
        <end position="167"/>
    </location>
</feature>
<feature type="region of interest" description="Disordered" evidence="2">
    <location>
        <begin position="223"/>
        <end position="487"/>
    </location>
</feature>
<feature type="region of interest" description="Disordered" evidence="2">
    <location>
        <begin position="86"/>
        <end position="169"/>
    </location>
</feature>
<feature type="chain" id="PRO_5006880232" description="ShKT domain-containing protein" evidence="3">
    <location>
        <begin position="24"/>
        <end position="839"/>
    </location>
</feature>
<dbReference type="PROSITE" id="PS51670">
    <property type="entry name" value="SHKT"/>
    <property type="match status" value="1"/>
</dbReference>
<reference evidence="5 6" key="1">
    <citation type="submission" date="2015-01" db="EMBL/GenBank/DDBJ databases">
        <title>Evolution of Trichinella species and genotypes.</title>
        <authorList>
            <person name="Korhonen P.K."/>
            <person name="Edoardo P."/>
            <person name="Giuseppe L.R."/>
            <person name="Gasser R.B."/>
        </authorList>
    </citation>
    <scope>NUCLEOTIDE SEQUENCE [LARGE SCALE GENOMIC DNA]</scope>
    <source>
        <strain evidence="5">ISS588</strain>
    </source>
</reference>
<name>A0A0V1J1N8_TRIPS</name>
<evidence type="ECO:0000313" key="6">
    <source>
        <dbReference type="Proteomes" id="UP000054805"/>
    </source>
</evidence>
<feature type="compositionally biased region" description="Polar residues" evidence="2">
    <location>
        <begin position="223"/>
        <end position="235"/>
    </location>
</feature>
<dbReference type="Proteomes" id="UP000054805">
    <property type="component" value="Unassembled WGS sequence"/>
</dbReference>
<accession>A0A0V1J1N8</accession>
<feature type="compositionally biased region" description="Polar residues" evidence="2">
    <location>
        <begin position="86"/>
        <end position="116"/>
    </location>
</feature>
<keyword evidence="6" id="KW-1185">Reference proteome</keyword>
<proteinExistence type="predicted"/>
<comment type="caution">
    <text evidence="5">The sequence shown here is derived from an EMBL/GenBank/DDBJ whole genome shotgun (WGS) entry which is preliminary data.</text>
</comment>
<gene>
    <name evidence="5" type="ORF">T4B_4903</name>
</gene>
<evidence type="ECO:0000256" key="3">
    <source>
        <dbReference type="SAM" id="SignalP"/>
    </source>
</evidence>
<feature type="compositionally biased region" description="Polar residues" evidence="2">
    <location>
        <begin position="244"/>
        <end position="259"/>
    </location>
</feature>
<feature type="compositionally biased region" description="Low complexity" evidence="2">
    <location>
        <begin position="123"/>
        <end position="132"/>
    </location>
</feature>
<protein>
    <recommendedName>
        <fullName evidence="4">ShKT domain-containing protein</fullName>
    </recommendedName>
</protein>
<feature type="compositionally biased region" description="Polar residues" evidence="2">
    <location>
        <begin position="446"/>
        <end position="487"/>
    </location>
</feature>
<evidence type="ECO:0000256" key="2">
    <source>
        <dbReference type="SAM" id="MobiDB-lite"/>
    </source>
</evidence>
<sequence length="839" mass="94696">MLFHLSPALFLLILCNICSHLQAVRNNPELWSYHKPQLNKVEPTFDSQHENNTSTTNLQSSPDRLHPRALEVENQSEDITATIISGEQAMTNVQPTDVETSQNRINSNESNQQQPISEHLQDENNSSSTESSQSEEFEDDNNEEEPNGFHPVLTVGSGMSNSFSSQGDKQDEFLRIDSSAPSLEPEAASTDDDSQLESSTPIDNEDQSTDQTFVVVEGSTSSTFNNVDLESSTNLEPLIDGSGNFETESQTESSGNVELLTDDSSGDFTIVDGSGDSSQILEGSADEPVDYELIKSGDTNASASAEMEDHSSEENPNSAESNTEEDYDNEDGETTQNLNTAEVEADGDEENLHSTSKQHFQQPNIQPEQSTDLQKESEEIYTTTDEAEEVTEIENPTVLNTKSGVTLNGQPEPNTAEESEASSSSSSSEEPEQNGETLVKSKQQEESQQFTKTSNRIISNEETDFTPSTKQAAENNNHSSILKQPSQRGMMSFASIFRPTAFLHSSSKKSRRKMNWPQILQQLGFFNGFYRKKPKKESRVKINANSRETEISSEKLKTVTVHRNLEKQEHIEEFHSTQSFLTTESTTPIESISPEALEMQRITMQEVMDDFFQSGQNYYTQLLNLILIISIQLGMLEWHNQTKGIFNGKMYTHCGEELHPINIVYRMLKRKGIFDEYQQSKCHVDYHIHCKYSWKYCDSMEALTFCPKTCKQHICDKPFDNEFQRHQIKLCCNLSVKLYGYDGSETPTYRKNCQDTKQHDCKELSERGDCFTNPGSMALLCPESCQFCSFDEMYLPFMPEAEKLAIWLKMYKNGTYNAYAEYMTSRIKAIHNKAKQGLC</sequence>
<feature type="compositionally biased region" description="Acidic residues" evidence="2">
    <location>
        <begin position="322"/>
        <end position="333"/>
    </location>
</feature>